<dbReference type="GO" id="GO:0016301">
    <property type="term" value="F:kinase activity"/>
    <property type="evidence" value="ECO:0007669"/>
    <property type="project" value="UniProtKB-KW"/>
</dbReference>
<dbReference type="Proteomes" id="UP000228503">
    <property type="component" value="Unassembled WGS sequence"/>
</dbReference>
<dbReference type="InterPro" id="IPR011611">
    <property type="entry name" value="PfkB_dom"/>
</dbReference>
<dbReference type="AlphaFoldDB" id="A0A2M7U1A9"/>
<keyword evidence="1" id="KW-0808">Transferase</keyword>
<evidence type="ECO:0000256" key="2">
    <source>
        <dbReference type="ARBA" id="ARBA00022777"/>
    </source>
</evidence>
<dbReference type="SUPFAM" id="SSF53613">
    <property type="entry name" value="Ribokinase-like"/>
    <property type="match status" value="1"/>
</dbReference>
<dbReference type="PANTHER" id="PTHR10584:SF166">
    <property type="entry name" value="RIBOKINASE"/>
    <property type="match status" value="1"/>
</dbReference>
<evidence type="ECO:0000259" key="3">
    <source>
        <dbReference type="Pfam" id="PF00294"/>
    </source>
</evidence>
<evidence type="ECO:0000313" key="5">
    <source>
        <dbReference type="Proteomes" id="UP000228503"/>
    </source>
</evidence>
<proteinExistence type="predicted"/>
<name>A0A2M7U1A9_9BACT</name>
<protein>
    <recommendedName>
        <fullName evidence="3">Carbohydrate kinase PfkB domain-containing protein</fullName>
    </recommendedName>
</protein>
<evidence type="ECO:0000313" key="4">
    <source>
        <dbReference type="EMBL" id="PIZ63858.1"/>
    </source>
</evidence>
<accession>A0A2M7U1A9</accession>
<comment type="caution">
    <text evidence="4">The sequence shown here is derived from an EMBL/GenBank/DDBJ whole genome shotgun (WGS) entry which is preliminary data.</text>
</comment>
<keyword evidence="2" id="KW-0418">Kinase</keyword>
<reference evidence="5" key="1">
    <citation type="submission" date="2017-09" db="EMBL/GenBank/DDBJ databases">
        <title>Depth-based differentiation of microbial function through sediment-hosted aquifers and enrichment of novel symbionts in the deep terrestrial subsurface.</title>
        <authorList>
            <person name="Probst A.J."/>
            <person name="Ladd B."/>
            <person name="Jarett J.K."/>
            <person name="Geller-Mcgrath D.E."/>
            <person name="Sieber C.M.K."/>
            <person name="Emerson J.B."/>
            <person name="Anantharaman K."/>
            <person name="Thomas B.C."/>
            <person name="Malmstrom R."/>
            <person name="Stieglmeier M."/>
            <person name="Klingl A."/>
            <person name="Woyke T."/>
            <person name="Ryan C.M."/>
            <person name="Banfield J.F."/>
        </authorList>
    </citation>
    <scope>NUCLEOTIDE SEQUENCE [LARGE SCALE GENOMIC DNA]</scope>
</reference>
<dbReference type="EMBL" id="PFOB01000011">
    <property type="protein sequence ID" value="PIZ63858.1"/>
    <property type="molecule type" value="Genomic_DNA"/>
</dbReference>
<organism evidence="4 5">
    <name type="scientific">Candidatus Roizmanbacteria bacterium CG_4_10_14_0_2_um_filter_39_13</name>
    <dbReference type="NCBI Taxonomy" id="1974825"/>
    <lineage>
        <taxon>Bacteria</taxon>
        <taxon>Candidatus Roizmaniibacteriota</taxon>
    </lineage>
</organism>
<sequence>MKKKISYAAIGDVGIDIYPKIGKQFPGGMALNSVFHAVQAGAHASAISAIGTDKQARIIIQFCDENRISRDMVSVIDGVTDSVEIILDENGVPHYHNWNLGVLEKFRLNKTHENFLGNQDVTTAVYLPELKHLFDAFSKMNLPNTLKVGDFTDLSEHGGDQYVLNEYKDSFNIFALSIDEKVDARVESFSSFVTSQNKMGIALLGKRGSVVISDGKQFVQRANTVKVVDTTGAGDSYLSTFLVENLREKNMAYSIKKATHAATTVIQRYGASQI</sequence>
<feature type="domain" description="Carbohydrate kinase PfkB" evidence="3">
    <location>
        <begin position="186"/>
        <end position="272"/>
    </location>
</feature>
<dbReference type="PANTHER" id="PTHR10584">
    <property type="entry name" value="SUGAR KINASE"/>
    <property type="match status" value="1"/>
</dbReference>
<evidence type="ECO:0000256" key="1">
    <source>
        <dbReference type="ARBA" id="ARBA00022679"/>
    </source>
</evidence>
<gene>
    <name evidence="4" type="ORF">COY16_00740</name>
</gene>
<dbReference type="Pfam" id="PF00294">
    <property type="entry name" value="PfkB"/>
    <property type="match status" value="1"/>
</dbReference>
<dbReference type="Gene3D" id="3.40.1190.20">
    <property type="match status" value="2"/>
</dbReference>
<dbReference type="InterPro" id="IPR029056">
    <property type="entry name" value="Ribokinase-like"/>
</dbReference>